<proteinExistence type="predicted"/>
<keyword evidence="2" id="KW-1185">Reference proteome</keyword>
<protein>
    <submittedName>
        <fullName evidence="1">(Mediterranean fruit fly) hypothetical protein</fullName>
    </submittedName>
</protein>
<evidence type="ECO:0000313" key="2">
    <source>
        <dbReference type="Proteomes" id="UP000606786"/>
    </source>
</evidence>
<accession>A0A811UKJ3</accession>
<organism evidence="1 2">
    <name type="scientific">Ceratitis capitata</name>
    <name type="common">Mediterranean fruit fly</name>
    <name type="synonym">Tephritis capitata</name>
    <dbReference type="NCBI Taxonomy" id="7213"/>
    <lineage>
        <taxon>Eukaryota</taxon>
        <taxon>Metazoa</taxon>
        <taxon>Ecdysozoa</taxon>
        <taxon>Arthropoda</taxon>
        <taxon>Hexapoda</taxon>
        <taxon>Insecta</taxon>
        <taxon>Pterygota</taxon>
        <taxon>Neoptera</taxon>
        <taxon>Endopterygota</taxon>
        <taxon>Diptera</taxon>
        <taxon>Brachycera</taxon>
        <taxon>Muscomorpha</taxon>
        <taxon>Tephritoidea</taxon>
        <taxon>Tephritidae</taxon>
        <taxon>Ceratitis</taxon>
        <taxon>Ceratitis</taxon>
    </lineage>
</organism>
<gene>
    <name evidence="1" type="ORF">CCAP1982_LOCUS6836</name>
</gene>
<reference evidence="1" key="1">
    <citation type="submission" date="2020-11" db="EMBL/GenBank/DDBJ databases">
        <authorList>
            <person name="Whitehead M."/>
        </authorList>
    </citation>
    <scope>NUCLEOTIDE SEQUENCE</scope>
    <source>
        <strain evidence="1">EGII</strain>
    </source>
</reference>
<evidence type="ECO:0000313" key="1">
    <source>
        <dbReference type="EMBL" id="CAD6998225.1"/>
    </source>
</evidence>
<dbReference type="EMBL" id="CAJHJT010000012">
    <property type="protein sequence ID" value="CAD6998225.1"/>
    <property type="molecule type" value="Genomic_DNA"/>
</dbReference>
<name>A0A811UKJ3_CERCA</name>
<comment type="caution">
    <text evidence="1">The sequence shown here is derived from an EMBL/GenBank/DDBJ whole genome shotgun (WGS) entry which is preliminary data.</text>
</comment>
<dbReference type="AlphaFoldDB" id="A0A811UKJ3"/>
<dbReference type="Proteomes" id="UP000606786">
    <property type="component" value="Unassembled WGS sequence"/>
</dbReference>
<sequence>MGAKLLLLPPLDEGNLNETKFIFSRLSTLKHSQHLLLSPQPFLVTTNSHFPHGVAPTKTEKHEKCSAKQIDKIVRTWPVIMSTTVAGYARRPVSGGSGNWSPLLSQLLQ</sequence>